<gene>
    <name evidence="1" type="ORF">OU421_08915</name>
</gene>
<dbReference type="EMBL" id="CP113361">
    <property type="protein sequence ID" value="WAI00549.1"/>
    <property type="molecule type" value="Genomic_DNA"/>
</dbReference>
<dbReference type="RefSeq" id="WP_268185751.1">
    <property type="nucleotide sequence ID" value="NZ_CP113361.1"/>
</dbReference>
<protein>
    <submittedName>
        <fullName evidence="1">Uncharacterized protein</fullName>
    </submittedName>
</protein>
<dbReference type="AlphaFoldDB" id="A0A9X9T713"/>
<evidence type="ECO:0000313" key="2">
    <source>
        <dbReference type="Proteomes" id="UP001163096"/>
    </source>
</evidence>
<name>A0A9X9T713_METOG</name>
<reference evidence="1" key="1">
    <citation type="submission" date="2022-11" db="EMBL/GenBank/DDBJ databases">
        <title>Complete genome sequence of Methanogenium organophilum DSM 3596.</title>
        <authorList>
            <person name="Chen S.-C."/>
            <person name="Lai S.-J."/>
            <person name="You Y.-T."/>
        </authorList>
    </citation>
    <scope>NUCLEOTIDE SEQUENCE</scope>
    <source>
        <strain evidence="1">DSM 3596</strain>
    </source>
</reference>
<keyword evidence="2" id="KW-1185">Reference proteome</keyword>
<proteinExistence type="predicted"/>
<dbReference type="Proteomes" id="UP001163096">
    <property type="component" value="Chromosome"/>
</dbReference>
<accession>A0A9X9T713</accession>
<dbReference type="KEGG" id="mou:OU421_08915"/>
<evidence type="ECO:0000313" key="1">
    <source>
        <dbReference type="EMBL" id="WAI00549.1"/>
    </source>
</evidence>
<organism evidence="1 2">
    <name type="scientific">Methanogenium organophilum</name>
    <dbReference type="NCBI Taxonomy" id="2199"/>
    <lineage>
        <taxon>Archaea</taxon>
        <taxon>Methanobacteriati</taxon>
        <taxon>Methanobacteriota</taxon>
        <taxon>Stenosarchaea group</taxon>
        <taxon>Methanomicrobia</taxon>
        <taxon>Methanomicrobiales</taxon>
        <taxon>Methanomicrobiaceae</taxon>
        <taxon>Methanogenium</taxon>
    </lineage>
</organism>
<sequence>MDSNTKSAGSTACETKASVTLSTEERDAINTLFRNFIRVSKHDDYYISEDLLLHLAEQGSTESEAIDNLMSIIMEHLTSIKKIKSQKDEFSQKFREMVAK</sequence>
<dbReference type="GeneID" id="76835219"/>